<keyword evidence="1" id="KW-0812">Transmembrane</keyword>
<dbReference type="SUPFAM" id="SSF51445">
    <property type="entry name" value="(Trans)glycosidases"/>
    <property type="match status" value="1"/>
</dbReference>
<evidence type="ECO:0000313" key="3">
    <source>
        <dbReference type="EMBL" id="CAK0750651.1"/>
    </source>
</evidence>
<dbReference type="Gene3D" id="3.20.20.80">
    <property type="entry name" value="Glycosidases"/>
    <property type="match status" value="1"/>
</dbReference>
<evidence type="ECO:0000313" key="4">
    <source>
        <dbReference type="Proteomes" id="UP001314263"/>
    </source>
</evidence>
<organism evidence="3 4">
    <name type="scientific">Coccomyxa viridis</name>
    <dbReference type="NCBI Taxonomy" id="1274662"/>
    <lineage>
        <taxon>Eukaryota</taxon>
        <taxon>Viridiplantae</taxon>
        <taxon>Chlorophyta</taxon>
        <taxon>core chlorophytes</taxon>
        <taxon>Trebouxiophyceae</taxon>
        <taxon>Trebouxiophyceae incertae sedis</taxon>
        <taxon>Coccomyxaceae</taxon>
        <taxon>Coccomyxa</taxon>
    </lineage>
</organism>
<dbReference type="AlphaFoldDB" id="A0AAV1HW60"/>
<dbReference type="EMBL" id="CAUYUE010000003">
    <property type="protein sequence ID" value="CAK0750651.1"/>
    <property type="molecule type" value="Genomic_DNA"/>
</dbReference>
<evidence type="ECO:0000259" key="2">
    <source>
        <dbReference type="Pfam" id="PF18989"/>
    </source>
</evidence>
<sequence length="507" mass="55919">MTNQGVQPEPRPQGHFALQCPTKGAEHSVPTFHGKVLPFNYDYVARRRKYIIGLAAILGSLVACALAVGIVEALRARSMRRVVNTQPLDAGVSGSSISKGYVLPVNKQGIHDQRYYDARGIQASTAPGMAEQRYQAYMEDVQPGVRRYNVFWQPFESSGVQPSRQPMSCPSGYQLVPPASQDLNSTGYNRFHCYSSSQIQLFEAYLALDASHAIQSCATIWGIPDSPFRSPKCSGQVIRNQTVTLGCVPLSPAVMQDFQDFINFLAEHYNSEQGRFSHYIIWNEVANGDWFDASPLINSKVAVSDSDTSLWLDIYAHMLTLAHDAIQRHHTAPAMLYLSLDQDWERTQGPCPPFVPGMQHCHIGSKTVVEGMWQRLGTSMDWSLAIHPYGPPNMPIGTSAQETAGEYICMAHDIMTNSPHAVFTTHNDFQGTSPDDTTGLIPAWTGQLLNSTERMSAPTFAAYAASHPGLWDVRADHYCCTQHYLGCPPSAGNLTTGSASARKLRFI</sequence>
<name>A0AAV1HW60_9CHLO</name>
<keyword evidence="1" id="KW-1133">Transmembrane helix</keyword>
<proteinExistence type="predicted"/>
<dbReference type="InterPro" id="IPR017853">
    <property type="entry name" value="GH"/>
</dbReference>
<reference evidence="3 4" key="1">
    <citation type="submission" date="2023-10" db="EMBL/GenBank/DDBJ databases">
        <authorList>
            <person name="Maclean D."/>
            <person name="Macfadyen A."/>
        </authorList>
    </citation>
    <scope>NUCLEOTIDE SEQUENCE [LARGE SCALE GENOMIC DNA]</scope>
</reference>
<dbReference type="Proteomes" id="UP001314263">
    <property type="component" value="Unassembled WGS sequence"/>
</dbReference>
<feature type="domain" description="DUF5722" evidence="2">
    <location>
        <begin position="259"/>
        <end position="391"/>
    </location>
</feature>
<keyword evidence="4" id="KW-1185">Reference proteome</keyword>
<accession>A0AAV1HW60</accession>
<protein>
    <recommendedName>
        <fullName evidence="2">DUF5722 domain-containing protein</fullName>
    </recommendedName>
</protein>
<comment type="caution">
    <text evidence="3">The sequence shown here is derived from an EMBL/GenBank/DDBJ whole genome shotgun (WGS) entry which is preliminary data.</text>
</comment>
<dbReference type="Pfam" id="PF18989">
    <property type="entry name" value="DUF5722"/>
    <property type="match status" value="1"/>
</dbReference>
<gene>
    <name evidence="3" type="ORF">CVIRNUC_002007</name>
</gene>
<dbReference type="InterPro" id="IPR043780">
    <property type="entry name" value="DUF5722"/>
</dbReference>
<evidence type="ECO:0000256" key="1">
    <source>
        <dbReference type="SAM" id="Phobius"/>
    </source>
</evidence>
<feature type="transmembrane region" description="Helical" evidence="1">
    <location>
        <begin position="50"/>
        <end position="71"/>
    </location>
</feature>
<keyword evidence="1" id="KW-0472">Membrane</keyword>